<accession>A0A4C1UA20</accession>
<dbReference type="AlphaFoldDB" id="A0A4C1UA20"/>
<organism evidence="17 18">
    <name type="scientific">Eumeta variegata</name>
    <name type="common">Bagworm moth</name>
    <name type="synonym">Eumeta japonica</name>
    <dbReference type="NCBI Taxonomy" id="151549"/>
    <lineage>
        <taxon>Eukaryota</taxon>
        <taxon>Metazoa</taxon>
        <taxon>Ecdysozoa</taxon>
        <taxon>Arthropoda</taxon>
        <taxon>Hexapoda</taxon>
        <taxon>Insecta</taxon>
        <taxon>Pterygota</taxon>
        <taxon>Neoptera</taxon>
        <taxon>Endopterygota</taxon>
        <taxon>Lepidoptera</taxon>
        <taxon>Glossata</taxon>
        <taxon>Ditrysia</taxon>
        <taxon>Tineoidea</taxon>
        <taxon>Psychidae</taxon>
        <taxon>Oiketicinae</taxon>
        <taxon>Eumeta</taxon>
    </lineage>
</organism>
<comment type="similarity">
    <text evidence="4 16">Belongs to the cytochrome P450 family.</text>
</comment>
<protein>
    <recommendedName>
        <fullName evidence="5">unspecific monooxygenase</fullName>
        <ecNumber evidence="5">1.14.14.1</ecNumber>
    </recommendedName>
</protein>
<dbReference type="InterPro" id="IPR036396">
    <property type="entry name" value="Cyt_P450_sf"/>
</dbReference>
<reference evidence="17 18" key="1">
    <citation type="journal article" date="2019" name="Commun. Biol.">
        <title>The bagworm genome reveals a unique fibroin gene that provides high tensile strength.</title>
        <authorList>
            <person name="Kono N."/>
            <person name="Nakamura H."/>
            <person name="Ohtoshi R."/>
            <person name="Tomita M."/>
            <person name="Numata K."/>
            <person name="Arakawa K."/>
        </authorList>
    </citation>
    <scope>NUCLEOTIDE SEQUENCE [LARGE SCALE GENOMIC DNA]</scope>
</reference>
<keyword evidence="8" id="KW-0256">Endoplasmic reticulum</keyword>
<feature type="binding site" description="axial binding residue" evidence="15">
    <location>
        <position position="196"/>
    </location>
    <ligand>
        <name>heme</name>
        <dbReference type="ChEBI" id="CHEBI:30413"/>
    </ligand>
    <ligandPart>
        <name>Fe</name>
        <dbReference type="ChEBI" id="CHEBI:18248"/>
    </ligandPart>
</feature>
<evidence type="ECO:0000256" key="7">
    <source>
        <dbReference type="ARBA" id="ARBA00022723"/>
    </source>
</evidence>
<sequence length="256" mass="29151">MLNTTKTERRKLRTKANDFLQLMIDAGEKEILESSEIDKKIYLDDDTIDAQSLLFLIAGYETSSTLLSFAIHVLAAKSDIQNKLRTHIKDITEGKEMSYELLAQLDYLEGFLLETLRMYPPLARVDRICTKEYILPGTSIKIEPGNVVAIPVYGIQMDPDIYPEPNEFIPERFTEENKKERPSHLFLAFGAGPRNCIGKRFAMISAKLAMVALLKKFKFSLCEKSVHPVVFEKKGILLKAANGLWVHIENINQKQD</sequence>
<keyword evidence="12 16" id="KW-0503">Monooxygenase</keyword>
<dbReference type="GO" id="GO:0005506">
    <property type="term" value="F:iron ion binding"/>
    <property type="evidence" value="ECO:0007669"/>
    <property type="project" value="InterPro"/>
</dbReference>
<evidence type="ECO:0000256" key="4">
    <source>
        <dbReference type="ARBA" id="ARBA00010617"/>
    </source>
</evidence>
<evidence type="ECO:0000256" key="3">
    <source>
        <dbReference type="ARBA" id="ARBA00004406"/>
    </source>
</evidence>
<comment type="cofactor">
    <cofactor evidence="1 15">
        <name>heme</name>
        <dbReference type="ChEBI" id="CHEBI:30413"/>
    </cofactor>
</comment>
<evidence type="ECO:0000256" key="13">
    <source>
        <dbReference type="ARBA" id="ARBA00023136"/>
    </source>
</evidence>
<keyword evidence="9" id="KW-0492">Microsome</keyword>
<evidence type="ECO:0000256" key="11">
    <source>
        <dbReference type="ARBA" id="ARBA00023004"/>
    </source>
</evidence>
<dbReference type="PRINTS" id="PR00385">
    <property type="entry name" value="P450"/>
</dbReference>
<evidence type="ECO:0000256" key="10">
    <source>
        <dbReference type="ARBA" id="ARBA00023002"/>
    </source>
</evidence>
<evidence type="ECO:0000256" key="6">
    <source>
        <dbReference type="ARBA" id="ARBA00022617"/>
    </source>
</evidence>
<evidence type="ECO:0000313" key="18">
    <source>
        <dbReference type="Proteomes" id="UP000299102"/>
    </source>
</evidence>
<dbReference type="InterPro" id="IPR002401">
    <property type="entry name" value="Cyt_P450_E_grp-I"/>
</dbReference>
<evidence type="ECO:0000256" key="8">
    <source>
        <dbReference type="ARBA" id="ARBA00022824"/>
    </source>
</evidence>
<dbReference type="STRING" id="151549.A0A4C1UA20"/>
<dbReference type="InterPro" id="IPR001128">
    <property type="entry name" value="Cyt_P450"/>
</dbReference>
<gene>
    <name evidence="17" type="primary">Cyp6a8</name>
    <name evidence="17" type="ORF">EVAR_82386_1</name>
</gene>
<evidence type="ECO:0000256" key="9">
    <source>
        <dbReference type="ARBA" id="ARBA00022848"/>
    </source>
</evidence>
<keyword evidence="18" id="KW-1185">Reference proteome</keyword>
<dbReference type="PANTHER" id="PTHR24292">
    <property type="entry name" value="CYTOCHROME P450"/>
    <property type="match status" value="1"/>
</dbReference>
<evidence type="ECO:0000256" key="2">
    <source>
        <dbReference type="ARBA" id="ARBA00004174"/>
    </source>
</evidence>
<dbReference type="GO" id="GO:0005789">
    <property type="term" value="C:endoplasmic reticulum membrane"/>
    <property type="evidence" value="ECO:0007669"/>
    <property type="project" value="UniProtKB-SubCell"/>
</dbReference>
<dbReference type="Proteomes" id="UP000299102">
    <property type="component" value="Unassembled WGS sequence"/>
</dbReference>
<evidence type="ECO:0000256" key="16">
    <source>
        <dbReference type="RuleBase" id="RU000461"/>
    </source>
</evidence>
<dbReference type="EC" id="1.14.14.1" evidence="5"/>
<evidence type="ECO:0000256" key="5">
    <source>
        <dbReference type="ARBA" id="ARBA00012109"/>
    </source>
</evidence>
<dbReference type="PROSITE" id="PS00086">
    <property type="entry name" value="CYTOCHROME_P450"/>
    <property type="match status" value="1"/>
</dbReference>
<evidence type="ECO:0000313" key="17">
    <source>
        <dbReference type="EMBL" id="GBP23221.1"/>
    </source>
</evidence>
<dbReference type="GO" id="GO:0020037">
    <property type="term" value="F:heme binding"/>
    <property type="evidence" value="ECO:0007669"/>
    <property type="project" value="InterPro"/>
</dbReference>
<comment type="caution">
    <text evidence="17">The sequence shown here is derived from an EMBL/GenBank/DDBJ whole genome shotgun (WGS) entry which is preliminary data.</text>
</comment>
<dbReference type="InterPro" id="IPR050476">
    <property type="entry name" value="Insect_CytP450_Detox"/>
</dbReference>
<keyword evidence="7 15" id="KW-0479">Metal-binding</keyword>
<evidence type="ECO:0000256" key="1">
    <source>
        <dbReference type="ARBA" id="ARBA00001971"/>
    </source>
</evidence>
<keyword evidence="13" id="KW-0472">Membrane</keyword>
<proteinExistence type="inferred from homology"/>
<dbReference type="InterPro" id="IPR017972">
    <property type="entry name" value="Cyt_P450_CS"/>
</dbReference>
<dbReference type="SUPFAM" id="SSF48264">
    <property type="entry name" value="Cytochrome P450"/>
    <property type="match status" value="1"/>
</dbReference>
<dbReference type="Pfam" id="PF00067">
    <property type="entry name" value="p450"/>
    <property type="match status" value="1"/>
</dbReference>
<dbReference type="PRINTS" id="PR00463">
    <property type="entry name" value="EP450I"/>
</dbReference>
<comment type="catalytic activity">
    <reaction evidence="14">
        <text>an organic molecule + reduced [NADPH--hemoprotein reductase] + O2 = an alcohol + oxidized [NADPH--hemoprotein reductase] + H2O + H(+)</text>
        <dbReference type="Rhea" id="RHEA:17149"/>
        <dbReference type="Rhea" id="RHEA-COMP:11964"/>
        <dbReference type="Rhea" id="RHEA-COMP:11965"/>
        <dbReference type="ChEBI" id="CHEBI:15377"/>
        <dbReference type="ChEBI" id="CHEBI:15378"/>
        <dbReference type="ChEBI" id="CHEBI:15379"/>
        <dbReference type="ChEBI" id="CHEBI:30879"/>
        <dbReference type="ChEBI" id="CHEBI:57618"/>
        <dbReference type="ChEBI" id="CHEBI:58210"/>
        <dbReference type="ChEBI" id="CHEBI:142491"/>
        <dbReference type="EC" id="1.14.14.1"/>
    </reaction>
</comment>
<dbReference type="EMBL" id="BGZK01000148">
    <property type="protein sequence ID" value="GBP23221.1"/>
    <property type="molecule type" value="Genomic_DNA"/>
</dbReference>
<dbReference type="OrthoDB" id="2789670at2759"/>
<keyword evidence="10 16" id="KW-0560">Oxidoreductase</keyword>
<keyword evidence="6 15" id="KW-0349">Heme</keyword>
<name>A0A4C1UA20_EUMVA</name>
<evidence type="ECO:0000256" key="15">
    <source>
        <dbReference type="PIRSR" id="PIRSR602401-1"/>
    </source>
</evidence>
<dbReference type="PANTHER" id="PTHR24292:SF54">
    <property type="entry name" value="CYP9F3-RELATED"/>
    <property type="match status" value="1"/>
</dbReference>
<keyword evidence="11 15" id="KW-0408">Iron</keyword>
<dbReference type="GO" id="GO:0016712">
    <property type="term" value="F:oxidoreductase activity, acting on paired donors, with incorporation or reduction of molecular oxygen, reduced flavin or flavoprotein as one donor, and incorporation of one atom of oxygen"/>
    <property type="evidence" value="ECO:0007669"/>
    <property type="project" value="UniProtKB-EC"/>
</dbReference>
<evidence type="ECO:0000256" key="14">
    <source>
        <dbReference type="ARBA" id="ARBA00047827"/>
    </source>
</evidence>
<evidence type="ECO:0000256" key="12">
    <source>
        <dbReference type="ARBA" id="ARBA00023033"/>
    </source>
</evidence>
<dbReference type="Gene3D" id="1.10.630.10">
    <property type="entry name" value="Cytochrome P450"/>
    <property type="match status" value="1"/>
</dbReference>
<comment type="subcellular location">
    <subcellularLocation>
        <location evidence="3">Endoplasmic reticulum membrane</location>
        <topology evidence="3">Peripheral membrane protein</topology>
    </subcellularLocation>
    <subcellularLocation>
        <location evidence="2">Microsome membrane</location>
        <topology evidence="2">Peripheral membrane protein</topology>
    </subcellularLocation>
</comment>